<dbReference type="RefSeq" id="WP_250751687.1">
    <property type="nucleotide sequence ID" value="NZ_CP098401.1"/>
</dbReference>
<feature type="compositionally biased region" description="Basic and acidic residues" evidence="5">
    <location>
        <begin position="61"/>
        <end position="73"/>
    </location>
</feature>
<keyword evidence="9" id="KW-1185">Reference proteome</keyword>
<feature type="compositionally biased region" description="Pro residues" evidence="5">
    <location>
        <begin position="50"/>
        <end position="59"/>
    </location>
</feature>
<dbReference type="InterPro" id="IPR006260">
    <property type="entry name" value="TonB/TolA_C"/>
</dbReference>
<evidence type="ECO:0000313" key="8">
    <source>
        <dbReference type="EMBL" id="URW75465.1"/>
    </source>
</evidence>
<proteinExistence type="predicted"/>
<dbReference type="NCBIfam" id="TIGR01352">
    <property type="entry name" value="tonB_Cterm"/>
    <property type="match status" value="1"/>
</dbReference>
<dbReference type="Proteomes" id="UP001055580">
    <property type="component" value="Chromosome"/>
</dbReference>
<evidence type="ECO:0000256" key="5">
    <source>
        <dbReference type="SAM" id="MobiDB-lite"/>
    </source>
</evidence>
<gene>
    <name evidence="8" type="ORF">M9980_13170</name>
</gene>
<dbReference type="EMBL" id="CP098401">
    <property type="protein sequence ID" value="URW75465.1"/>
    <property type="molecule type" value="Genomic_DNA"/>
</dbReference>
<dbReference type="Gene3D" id="3.30.1150.10">
    <property type="match status" value="1"/>
</dbReference>
<reference evidence="8" key="1">
    <citation type="submission" date="2022-05" db="EMBL/GenBank/DDBJ databases">
        <title>Sphingomonas sp. strain RMG20 Genome sequencing and assembly.</title>
        <authorList>
            <person name="Kim I."/>
        </authorList>
    </citation>
    <scope>NUCLEOTIDE SEQUENCE</scope>
    <source>
        <strain evidence="8">RMG20</strain>
    </source>
</reference>
<feature type="compositionally biased region" description="Gly residues" evidence="5">
    <location>
        <begin position="128"/>
        <end position="147"/>
    </location>
</feature>
<feature type="region of interest" description="Disordered" evidence="5">
    <location>
        <begin position="128"/>
        <end position="159"/>
    </location>
</feature>
<evidence type="ECO:0000256" key="6">
    <source>
        <dbReference type="SAM" id="Phobius"/>
    </source>
</evidence>
<evidence type="ECO:0000256" key="2">
    <source>
        <dbReference type="ARBA" id="ARBA00022692"/>
    </source>
</evidence>
<feature type="domain" description="TonB C-terminal" evidence="7">
    <location>
        <begin position="163"/>
        <end position="232"/>
    </location>
</feature>
<keyword evidence="2 6" id="KW-0812">Transmembrane</keyword>
<keyword evidence="4 6" id="KW-0472">Membrane</keyword>
<comment type="subcellular location">
    <subcellularLocation>
        <location evidence="1">Membrane</location>
        <topology evidence="1">Single-pass membrane protein</topology>
    </subcellularLocation>
</comment>
<evidence type="ECO:0000256" key="3">
    <source>
        <dbReference type="ARBA" id="ARBA00022989"/>
    </source>
</evidence>
<evidence type="ECO:0000256" key="4">
    <source>
        <dbReference type="ARBA" id="ARBA00023136"/>
    </source>
</evidence>
<feature type="region of interest" description="Disordered" evidence="5">
    <location>
        <begin position="48"/>
        <end position="82"/>
    </location>
</feature>
<name>A0ABY4TST3_9SPHN</name>
<dbReference type="Pfam" id="PF03544">
    <property type="entry name" value="TonB_C"/>
    <property type="match status" value="1"/>
</dbReference>
<evidence type="ECO:0000256" key="1">
    <source>
        <dbReference type="ARBA" id="ARBA00004167"/>
    </source>
</evidence>
<evidence type="ECO:0000259" key="7">
    <source>
        <dbReference type="Pfam" id="PF03544"/>
    </source>
</evidence>
<accession>A0ABY4TST3</accession>
<evidence type="ECO:0000313" key="9">
    <source>
        <dbReference type="Proteomes" id="UP001055580"/>
    </source>
</evidence>
<sequence>MSSYRPQARDRLPALIVTGVLQAALLWALIAGLAVSVRQGVSEDLALFSVPPPKPPPPVQKVEKRPNPSHRPEGAASPPNLRSRATEIVAPKVEIIFPPPVVTAPAPSIGMDASTGYADIAGPGTGAGGVGNGTGSGDGGDGDGAGGDETPPRWIGGRMSDRDFPDALRETTNGGVVGVRYTVLTTGRVGNCRITRSSGVPLLDQTTCRLITQRFRFRPSRDAAGRPVDSEIVENHEWVNEMTAADFEEPPPQRRRRGW</sequence>
<keyword evidence="3 6" id="KW-1133">Transmembrane helix</keyword>
<protein>
    <submittedName>
        <fullName evidence="8">Energy transducer TonB</fullName>
    </submittedName>
</protein>
<organism evidence="8 9">
    <name type="scientific">Sphingomonas donggukensis</name>
    <dbReference type="NCBI Taxonomy" id="2949093"/>
    <lineage>
        <taxon>Bacteria</taxon>
        <taxon>Pseudomonadati</taxon>
        <taxon>Pseudomonadota</taxon>
        <taxon>Alphaproteobacteria</taxon>
        <taxon>Sphingomonadales</taxon>
        <taxon>Sphingomonadaceae</taxon>
        <taxon>Sphingomonas</taxon>
    </lineage>
</organism>
<dbReference type="SUPFAM" id="SSF74653">
    <property type="entry name" value="TolA/TonB C-terminal domain"/>
    <property type="match status" value="1"/>
</dbReference>
<feature type="transmembrane region" description="Helical" evidence="6">
    <location>
        <begin position="12"/>
        <end position="35"/>
    </location>
</feature>
<dbReference type="InterPro" id="IPR037682">
    <property type="entry name" value="TonB_C"/>
</dbReference>